<evidence type="ECO:0000313" key="8">
    <source>
        <dbReference type="Proteomes" id="UP001500784"/>
    </source>
</evidence>
<proteinExistence type="inferred from homology"/>
<evidence type="ECO:0000256" key="4">
    <source>
        <dbReference type="SAM" id="MobiDB-lite"/>
    </source>
</evidence>
<dbReference type="InterPro" id="IPR025559">
    <property type="entry name" value="Eis_dom"/>
</dbReference>
<feature type="active site" description="Proton acceptor; via carboxylate" evidence="3">
    <location>
        <position position="436"/>
    </location>
</feature>
<evidence type="ECO:0000313" key="7">
    <source>
        <dbReference type="EMBL" id="GAA1901627.1"/>
    </source>
</evidence>
<dbReference type="InterPro" id="IPR016181">
    <property type="entry name" value="Acyl_CoA_acyltransferase"/>
</dbReference>
<accession>A0ABN2NSW7</accession>
<organism evidence="7 8">
    <name type="scientific">Arthrobacter gandavensis</name>
    <dbReference type="NCBI Taxonomy" id="169960"/>
    <lineage>
        <taxon>Bacteria</taxon>
        <taxon>Bacillati</taxon>
        <taxon>Actinomycetota</taxon>
        <taxon>Actinomycetes</taxon>
        <taxon>Micrococcales</taxon>
        <taxon>Micrococcaceae</taxon>
        <taxon>Arthrobacter</taxon>
    </lineage>
</organism>
<dbReference type="InterPro" id="IPR036527">
    <property type="entry name" value="SCP2_sterol-bd_dom_sf"/>
</dbReference>
<keyword evidence="8" id="KW-1185">Reference proteome</keyword>
<dbReference type="InterPro" id="IPR041380">
    <property type="entry name" value="Acetyltransf_17"/>
</dbReference>
<evidence type="ECO:0000259" key="5">
    <source>
        <dbReference type="Pfam" id="PF13530"/>
    </source>
</evidence>
<dbReference type="PANTHER" id="PTHR37817:SF1">
    <property type="entry name" value="N-ACETYLTRANSFERASE EIS"/>
    <property type="match status" value="1"/>
</dbReference>
<dbReference type="Pfam" id="PF13527">
    <property type="entry name" value="Acetyltransf_9"/>
    <property type="match status" value="1"/>
</dbReference>
<evidence type="ECO:0000256" key="2">
    <source>
        <dbReference type="ARBA" id="ARBA00023315"/>
    </source>
</evidence>
<evidence type="ECO:0000256" key="3">
    <source>
        <dbReference type="HAMAP-Rule" id="MF_01812"/>
    </source>
</evidence>
<dbReference type="Proteomes" id="UP001500784">
    <property type="component" value="Unassembled WGS sequence"/>
</dbReference>
<dbReference type="EMBL" id="BAAALV010000001">
    <property type="protein sequence ID" value="GAA1901627.1"/>
    <property type="molecule type" value="Genomic_DNA"/>
</dbReference>
<gene>
    <name evidence="7" type="ORF">GCM10009688_01480</name>
</gene>
<dbReference type="Pfam" id="PF17668">
    <property type="entry name" value="Acetyltransf_17"/>
    <property type="match status" value="1"/>
</dbReference>
<name>A0ABN2NSW7_9MICC</name>
<dbReference type="SUPFAM" id="SSF55718">
    <property type="entry name" value="SCP-like"/>
    <property type="match status" value="1"/>
</dbReference>
<comment type="caution">
    <text evidence="7">The sequence shown here is derived from an EMBL/GenBank/DDBJ whole genome shotgun (WGS) entry which is preliminary data.</text>
</comment>
<feature type="binding site" evidence="3">
    <location>
        <begin position="118"/>
        <end position="123"/>
    </location>
    <ligand>
        <name>acetyl-CoA</name>
        <dbReference type="ChEBI" id="CHEBI:57288"/>
    </ligand>
</feature>
<feature type="active site" description="Proton donor" evidence="3">
    <location>
        <position position="151"/>
    </location>
</feature>
<sequence length="436" mass="46634">MSGESTGTALRTERFSAGFSEADPKRPDERTSNWLEAVNLGFHDPRWDPAHLASIVQAYLADGRTLTGVYDDGAPEHAWNPKAPVATYAAMSHDMNAGAGLLPAHQITSVTVRPTHRRRGILTGMITQDLRSAKENGFAVASLYASEAVIYGRYGFGAATAEAMVEVDVRGRLELRTAPSGTTVLADLAGMEKLAPEIFARHLEVTRGALGRQAGYAKRAAGLWGDLPEEQKEVRAAVHYDDAGAPDGYVTYRFLPWETEPHTLKVLDLVAVDDTARLELWRYLGSIDLVEKITASAPVSDPLPWALADRRRYRITGVEDALWLRALDPAAMLRARGFESDGNLVISITDPLGLANGRWLLQASAGTAVVTELGNDAPGGIPAVEAYAAAFASLYLGGVPAAMLAAAGGIRGSAEAVGALGRLFDVARPPYCSTHF</sequence>
<feature type="domain" description="Eis-like acetyltransferase" evidence="6">
    <location>
        <begin position="215"/>
        <end position="316"/>
    </location>
</feature>
<comment type="subunit">
    <text evidence="3">Homohexamer; trimer of dimers.</text>
</comment>
<dbReference type="SUPFAM" id="SSF55729">
    <property type="entry name" value="Acyl-CoA N-acyltransferases (Nat)"/>
    <property type="match status" value="1"/>
</dbReference>
<dbReference type="PANTHER" id="PTHR37817">
    <property type="entry name" value="N-ACETYLTRANSFERASE EIS"/>
    <property type="match status" value="1"/>
</dbReference>
<dbReference type="Pfam" id="PF13530">
    <property type="entry name" value="SCP2_2"/>
    <property type="match status" value="1"/>
</dbReference>
<feature type="binding site" evidence="3">
    <location>
        <begin position="110"/>
        <end position="112"/>
    </location>
    <ligand>
        <name>acetyl-CoA</name>
        <dbReference type="ChEBI" id="CHEBI:57288"/>
    </ligand>
</feature>
<dbReference type="Gene3D" id="3.30.1050.10">
    <property type="entry name" value="SCP2 sterol-binding domain"/>
    <property type="match status" value="1"/>
</dbReference>
<evidence type="ECO:0000259" key="6">
    <source>
        <dbReference type="Pfam" id="PF17668"/>
    </source>
</evidence>
<dbReference type="InterPro" id="IPR051554">
    <property type="entry name" value="Acetyltransferase_Eis"/>
</dbReference>
<dbReference type="Gene3D" id="3.40.630.30">
    <property type="match status" value="2"/>
</dbReference>
<feature type="binding site" evidence="3">
    <location>
        <begin position="146"/>
        <end position="147"/>
    </location>
    <ligand>
        <name>acetyl-CoA</name>
        <dbReference type="ChEBI" id="CHEBI:57288"/>
    </ligand>
</feature>
<keyword evidence="1 3" id="KW-0808">Transferase</keyword>
<reference evidence="7 8" key="1">
    <citation type="journal article" date="2019" name="Int. J. Syst. Evol. Microbiol.">
        <title>The Global Catalogue of Microorganisms (GCM) 10K type strain sequencing project: providing services to taxonomists for standard genome sequencing and annotation.</title>
        <authorList>
            <consortium name="The Broad Institute Genomics Platform"/>
            <consortium name="The Broad Institute Genome Sequencing Center for Infectious Disease"/>
            <person name="Wu L."/>
            <person name="Ma J."/>
        </authorList>
    </citation>
    <scope>NUCLEOTIDE SEQUENCE [LARGE SCALE GENOMIC DNA]</scope>
    <source>
        <strain evidence="7 8">JCM 13316</strain>
    </source>
</reference>
<comment type="similarity">
    <text evidence="3">Belongs to the acetyltransferase Eis family.</text>
</comment>
<dbReference type="HAMAP" id="MF_01812">
    <property type="entry name" value="Eis"/>
    <property type="match status" value="1"/>
</dbReference>
<feature type="region of interest" description="Disordered" evidence="4">
    <location>
        <begin position="1"/>
        <end position="29"/>
    </location>
</feature>
<protein>
    <submittedName>
        <fullName evidence="7">GNAT family N-acetyltransferase</fullName>
    </submittedName>
</protein>
<evidence type="ECO:0000256" key="1">
    <source>
        <dbReference type="ARBA" id="ARBA00022679"/>
    </source>
</evidence>
<keyword evidence="2 3" id="KW-0012">Acyltransferase</keyword>
<dbReference type="InterPro" id="IPR022902">
    <property type="entry name" value="NAcTrfase_Eis"/>
</dbReference>
<feature type="domain" description="Enhanced intracellular survival protein" evidence="5">
    <location>
        <begin position="331"/>
        <end position="433"/>
    </location>
</feature>
<dbReference type="RefSeq" id="WP_152228094.1">
    <property type="nucleotide sequence ID" value="NZ_BAAALV010000001.1"/>
</dbReference>